<evidence type="ECO:0000256" key="5">
    <source>
        <dbReference type="ARBA" id="ARBA00022485"/>
    </source>
</evidence>
<evidence type="ECO:0000256" key="7">
    <source>
        <dbReference type="ARBA" id="ARBA00023004"/>
    </source>
</evidence>
<keyword evidence="5 11" id="KW-0004">4Fe-4S</keyword>
<dbReference type="InterPro" id="IPR005130">
    <property type="entry name" value="Ser_deHydtase-like_asu"/>
</dbReference>
<dbReference type="OrthoDB" id="9805537at2"/>
<dbReference type="NCBIfam" id="TIGR00718">
    <property type="entry name" value="sda_alpha"/>
    <property type="match status" value="1"/>
</dbReference>
<evidence type="ECO:0000259" key="12">
    <source>
        <dbReference type="Pfam" id="PF03313"/>
    </source>
</evidence>
<organism evidence="13 14">
    <name type="scientific">Anaerosporomusa subterranea</name>
    <dbReference type="NCBI Taxonomy" id="1794912"/>
    <lineage>
        <taxon>Bacteria</taxon>
        <taxon>Bacillati</taxon>
        <taxon>Bacillota</taxon>
        <taxon>Negativicutes</taxon>
        <taxon>Acetonemataceae</taxon>
        <taxon>Anaerosporomusa</taxon>
    </lineage>
</organism>
<dbReference type="STRING" id="1794912.AXX12_11790"/>
<evidence type="ECO:0000256" key="4">
    <source>
        <dbReference type="ARBA" id="ARBA00022432"/>
    </source>
</evidence>
<dbReference type="PANTHER" id="PTHR30182">
    <property type="entry name" value="L-SERINE DEHYDRATASE"/>
    <property type="match status" value="1"/>
</dbReference>
<comment type="pathway">
    <text evidence="2">Carbohydrate biosynthesis; gluconeogenesis.</text>
</comment>
<keyword evidence="6 11" id="KW-0479">Metal-binding</keyword>
<comment type="catalytic activity">
    <reaction evidence="10 11">
        <text>L-serine = pyruvate + NH4(+)</text>
        <dbReference type="Rhea" id="RHEA:19169"/>
        <dbReference type="ChEBI" id="CHEBI:15361"/>
        <dbReference type="ChEBI" id="CHEBI:28938"/>
        <dbReference type="ChEBI" id="CHEBI:33384"/>
        <dbReference type="EC" id="4.3.1.17"/>
    </reaction>
</comment>
<keyword evidence="8 11" id="KW-0411">Iron-sulfur</keyword>
<dbReference type="Proteomes" id="UP000076268">
    <property type="component" value="Unassembled WGS sequence"/>
</dbReference>
<evidence type="ECO:0000313" key="13">
    <source>
        <dbReference type="EMBL" id="KYZ75869.1"/>
    </source>
</evidence>
<comment type="caution">
    <text evidence="13">The sequence shown here is derived from an EMBL/GenBank/DDBJ whole genome shotgun (WGS) entry which is preliminary data.</text>
</comment>
<keyword evidence="7 11" id="KW-0408">Iron</keyword>
<comment type="cofactor">
    <cofactor evidence="1 11">
        <name>[4Fe-4S] cluster</name>
        <dbReference type="ChEBI" id="CHEBI:49883"/>
    </cofactor>
</comment>
<name>A0A154BPP0_ANASB</name>
<dbReference type="RefSeq" id="WP_066243783.1">
    <property type="nucleotide sequence ID" value="NZ_LSGP01000020.1"/>
</dbReference>
<dbReference type="EMBL" id="LSGP01000020">
    <property type="protein sequence ID" value="KYZ75869.1"/>
    <property type="molecule type" value="Genomic_DNA"/>
</dbReference>
<dbReference type="SUPFAM" id="SSF103378">
    <property type="entry name" value="2-methylcitrate dehydratase PrpD"/>
    <property type="match status" value="1"/>
</dbReference>
<dbReference type="AlphaFoldDB" id="A0A154BPP0"/>
<evidence type="ECO:0000256" key="3">
    <source>
        <dbReference type="ARBA" id="ARBA00008636"/>
    </source>
</evidence>
<keyword evidence="14" id="KW-1185">Reference proteome</keyword>
<evidence type="ECO:0000256" key="6">
    <source>
        <dbReference type="ARBA" id="ARBA00022723"/>
    </source>
</evidence>
<sequence length="289" mass="29467">MMSFTSIAELVALAEEMGQPIADVVWQWETERSASQPEAIWREMASRLAVMQQAAAQGLIQREKSFSGLVGGDAYRLATTNSFIGPVVMRAAANAIAVSEVNANMGKIVACPTAGSCGIVPGAILAIAEHLQCGDDKLVRALFTAAGIGEVIAANATVSGAVGGCQAECGAAAAMAAAAVVEMLGGTPRQSSHALALALKNLLGLVCDPVAGLVEVPCVKRNGFAAVHALTAAQMALAGVESIIPADEVIDAMNRIGAELPCSLKETSEGGLAKTATGIEITERLSKPN</sequence>
<dbReference type="PANTHER" id="PTHR30182:SF1">
    <property type="entry name" value="L-SERINE DEHYDRATASE 1"/>
    <property type="match status" value="1"/>
</dbReference>
<dbReference type="Pfam" id="PF03313">
    <property type="entry name" value="SDH_alpha"/>
    <property type="match status" value="1"/>
</dbReference>
<evidence type="ECO:0000256" key="2">
    <source>
        <dbReference type="ARBA" id="ARBA00004742"/>
    </source>
</evidence>
<keyword evidence="9 11" id="KW-0456">Lyase</keyword>
<proteinExistence type="inferred from homology"/>
<evidence type="ECO:0000256" key="1">
    <source>
        <dbReference type="ARBA" id="ARBA00001966"/>
    </source>
</evidence>
<evidence type="ECO:0000313" key="14">
    <source>
        <dbReference type="Proteomes" id="UP000076268"/>
    </source>
</evidence>
<dbReference type="GO" id="GO:0046872">
    <property type="term" value="F:metal ion binding"/>
    <property type="evidence" value="ECO:0007669"/>
    <property type="project" value="UniProtKB-KW"/>
</dbReference>
<accession>A0A154BPP0</accession>
<evidence type="ECO:0000256" key="11">
    <source>
        <dbReference type="RuleBase" id="RU366059"/>
    </source>
</evidence>
<protein>
    <recommendedName>
        <fullName evidence="11">L-serine dehydratase</fullName>
        <ecNumber evidence="11">4.3.1.17</ecNumber>
    </recommendedName>
</protein>
<reference evidence="13 14" key="1">
    <citation type="submission" date="2016-02" db="EMBL/GenBank/DDBJ databases">
        <title>Anaerosporomusa subterraneum gen. nov., sp. nov., a spore-forming obligate anaerobe isolated from saprolite.</title>
        <authorList>
            <person name="Choi J.K."/>
            <person name="Shah M."/>
            <person name="Yee N."/>
        </authorList>
    </citation>
    <scope>NUCLEOTIDE SEQUENCE [LARGE SCALE GENOMIC DNA]</scope>
    <source>
        <strain evidence="13 14">RU4</strain>
    </source>
</reference>
<feature type="domain" description="Serine dehydratase-like alpha subunit" evidence="12">
    <location>
        <begin position="19"/>
        <end position="273"/>
    </location>
</feature>
<evidence type="ECO:0000256" key="8">
    <source>
        <dbReference type="ARBA" id="ARBA00023014"/>
    </source>
</evidence>
<dbReference type="InterPro" id="IPR004642">
    <property type="entry name" value="Ser_deHydtase_asu"/>
</dbReference>
<keyword evidence="4 11" id="KW-0312">Gluconeogenesis</keyword>
<dbReference type="GO" id="GO:0003941">
    <property type="term" value="F:L-serine ammonia-lyase activity"/>
    <property type="evidence" value="ECO:0007669"/>
    <property type="project" value="UniProtKB-UniRule"/>
</dbReference>
<dbReference type="GO" id="GO:0006094">
    <property type="term" value="P:gluconeogenesis"/>
    <property type="evidence" value="ECO:0007669"/>
    <property type="project" value="UniProtKB-KW"/>
</dbReference>
<dbReference type="EC" id="4.3.1.17" evidence="11"/>
<dbReference type="InterPro" id="IPR051318">
    <property type="entry name" value="Fe-S_L-Ser"/>
</dbReference>
<gene>
    <name evidence="13" type="ORF">AXX12_11790</name>
</gene>
<comment type="similarity">
    <text evidence="3 11">Belongs to the iron-sulfur dependent L-serine dehydratase family.</text>
</comment>
<evidence type="ECO:0000256" key="9">
    <source>
        <dbReference type="ARBA" id="ARBA00023239"/>
    </source>
</evidence>
<evidence type="ECO:0000256" key="10">
    <source>
        <dbReference type="ARBA" id="ARBA00049406"/>
    </source>
</evidence>
<dbReference type="GO" id="GO:0051539">
    <property type="term" value="F:4 iron, 4 sulfur cluster binding"/>
    <property type="evidence" value="ECO:0007669"/>
    <property type="project" value="UniProtKB-UniRule"/>
</dbReference>
<dbReference type="InterPro" id="IPR036148">
    <property type="entry name" value="MmgE/PrpD_sf"/>
</dbReference>